<feature type="domain" description="Response regulatory" evidence="6">
    <location>
        <begin position="2"/>
        <end position="119"/>
    </location>
</feature>
<dbReference type="PROSITE" id="PS50110">
    <property type="entry name" value="RESPONSE_REGULATORY"/>
    <property type="match status" value="1"/>
</dbReference>
<dbReference type="SMART" id="SM00448">
    <property type="entry name" value="REC"/>
    <property type="match status" value="1"/>
</dbReference>
<evidence type="ECO:0000259" key="6">
    <source>
        <dbReference type="PROSITE" id="PS50110"/>
    </source>
</evidence>
<dbReference type="Gene3D" id="1.10.10.60">
    <property type="entry name" value="Homeodomain-like"/>
    <property type="match status" value="2"/>
</dbReference>
<sequence length="515" mass="58749">MKVLIVDDEVIIRTGLSTVINWQELGFELLAPAVSAEEAIARIPVERPNIVLTDIRMTGKTGLELAAEAKKLLPDTEIIILTGYDDFSYTQQAIREGVSDYLLKTSPPQDIIKAAMQAKQRLLNRWATLKQGHIQQSAFRDNLLEQLVQEDNLDKQSLTQIPQLLPKLNPDNQSFQVFIIAAAGWGEDTIYANSLHFAVQNMVNELLNGETLLRKDYILLVLSQERTEIELQKIKLEFERISRKLKCKLFIAAGSRVNKLGGLRASYSEASYVFTFKWFADREGLVTYEDIKDNVGGRTISTQEEEEQLISILKTGNVVELRMWVNETIRTLLSDPAATPSSFRAYVNSILISGHRWIERVRAMQALEGEEPLPARLLQPSDDITARPEETLFKHLQSLTDKYQELAAGERVSYIKRAMAYIGDHLDNNLTLQQVAKHVHLNPNHFSEVFKRETGLTYIEFVTRERMRRAMELLSQSPMKISDVARRVGYEDVKYFSQLFKKVSGKTPSEYRTNN</sequence>
<dbReference type="Proteomes" id="UP000515679">
    <property type="component" value="Chromosome"/>
</dbReference>
<dbReference type="InterPro" id="IPR018062">
    <property type="entry name" value="HTH_AraC-typ_CS"/>
</dbReference>
<organism evidence="7 8">
    <name type="scientific">Cohnella cholangitidis</name>
    <dbReference type="NCBI Taxonomy" id="2598458"/>
    <lineage>
        <taxon>Bacteria</taxon>
        <taxon>Bacillati</taxon>
        <taxon>Bacillota</taxon>
        <taxon>Bacilli</taxon>
        <taxon>Bacillales</taxon>
        <taxon>Paenibacillaceae</taxon>
        <taxon>Cohnella</taxon>
    </lineage>
</organism>
<dbReference type="EMBL" id="CP041969">
    <property type="protein sequence ID" value="QMV42503.1"/>
    <property type="molecule type" value="Genomic_DNA"/>
</dbReference>
<name>A0A7G5BZW9_9BACL</name>
<evidence type="ECO:0000313" key="8">
    <source>
        <dbReference type="Proteomes" id="UP000515679"/>
    </source>
</evidence>
<dbReference type="InterPro" id="IPR001789">
    <property type="entry name" value="Sig_transdc_resp-reg_receiver"/>
</dbReference>
<dbReference type="InterPro" id="IPR020449">
    <property type="entry name" value="Tscrpt_reg_AraC-type_HTH"/>
</dbReference>
<dbReference type="SUPFAM" id="SSF46689">
    <property type="entry name" value="Homeodomain-like"/>
    <property type="match status" value="2"/>
</dbReference>
<dbReference type="CDD" id="cd17536">
    <property type="entry name" value="REC_YesN-like"/>
    <property type="match status" value="1"/>
</dbReference>
<proteinExistence type="predicted"/>
<evidence type="ECO:0000256" key="2">
    <source>
        <dbReference type="ARBA" id="ARBA00023125"/>
    </source>
</evidence>
<keyword evidence="2" id="KW-0238">DNA-binding</keyword>
<dbReference type="PROSITE" id="PS01124">
    <property type="entry name" value="HTH_ARAC_FAMILY_2"/>
    <property type="match status" value="1"/>
</dbReference>
<keyword evidence="8" id="KW-1185">Reference proteome</keyword>
<gene>
    <name evidence="7" type="ORF">FPL14_15835</name>
</gene>
<dbReference type="PANTHER" id="PTHR43280">
    <property type="entry name" value="ARAC-FAMILY TRANSCRIPTIONAL REGULATOR"/>
    <property type="match status" value="1"/>
</dbReference>
<dbReference type="PRINTS" id="PR00032">
    <property type="entry name" value="HTHARAC"/>
</dbReference>
<evidence type="ECO:0000256" key="4">
    <source>
        <dbReference type="PROSITE-ProRule" id="PRU00169"/>
    </source>
</evidence>
<evidence type="ECO:0000256" key="1">
    <source>
        <dbReference type="ARBA" id="ARBA00023015"/>
    </source>
</evidence>
<dbReference type="InterPro" id="IPR018060">
    <property type="entry name" value="HTH_AraC"/>
</dbReference>
<accession>A0A7G5BZW9</accession>
<dbReference type="SMART" id="SM00342">
    <property type="entry name" value="HTH_ARAC"/>
    <property type="match status" value="1"/>
</dbReference>
<dbReference type="InterPro" id="IPR009057">
    <property type="entry name" value="Homeodomain-like_sf"/>
</dbReference>
<dbReference type="RefSeq" id="WP_182298519.1">
    <property type="nucleotide sequence ID" value="NZ_CP041969.1"/>
</dbReference>
<dbReference type="PROSITE" id="PS00041">
    <property type="entry name" value="HTH_ARAC_FAMILY_1"/>
    <property type="match status" value="1"/>
</dbReference>
<dbReference type="GO" id="GO:0003700">
    <property type="term" value="F:DNA-binding transcription factor activity"/>
    <property type="evidence" value="ECO:0007669"/>
    <property type="project" value="InterPro"/>
</dbReference>
<feature type="domain" description="HTH araC/xylS-type" evidence="5">
    <location>
        <begin position="416"/>
        <end position="514"/>
    </location>
</feature>
<keyword evidence="3" id="KW-0804">Transcription</keyword>
<dbReference type="GO" id="GO:0043565">
    <property type="term" value="F:sequence-specific DNA binding"/>
    <property type="evidence" value="ECO:0007669"/>
    <property type="project" value="InterPro"/>
</dbReference>
<dbReference type="SUPFAM" id="SSF52172">
    <property type="entry name" value="CheY-like"/>
    <property type="match status" value="1"/>
</dbReference>
<keyword evidence="4" id="KW-0597">Phosphoprotein</keyword>
<keyword evidence="1" id="KW-0805">Transcription regulation</keyword>
<feature type="modified residue" description="4-aspartylphosphate" evidence="4">
    <location>
        <position position="54"/>
    </location>
</feature>
<dbReference type="PANTHER" id="PTHR43280:SF2">
    <property type="entry name" value="HTH-TYPE TRANSCRIPTIONAL REGULATOR EXSA"/>
    <property type="match status" value="1"/>
</dbReference>
<evidence type="ECO:0000313" key="7">
    <source>
        <dbReference type="EMBL" id="QMV42503.1"/>
    </source>
</evidence>
<protein>
    <submittedName>
        <fullName evidence="7">AraC family transcriptional regulator</fullName>
    </submittedName>
</protein>
<reference evidence="7 8" key="1">
    <citation type="submission" date="2019-07" db="EMBL/GenBank/DDBJ databases">
        <authorList>
            <person name="Kim J.K."/>
            <person name="Cheong H.-M."/>
            <person name="Choi Y."/>
            <person name="Hwang K.J."/>
            <person name="Lee S."/>
            <person name="Choi C."/>
        </authorList>
    </citation>
    <scope>NUCLEOTIDE SEQUENCE [LARGE SCALE GENOMIC DNA]</scope>
    <source>
        <strain evidence="7 8">KS 22</strain>
    </source>
</reference>
<dbReference type="AlphaFoldDB" id="A0A7G5BZW9"/>
<dbReference type="Gene3D" id="3.40.50.2300">
    <property type="match status" value="1"/>
</dbReference>
<dbReference type="KEGG" id="cchl:FPL14_15835"/>
<dbReference type="Pfam" id="PF12833">
    <property type="entry name" value="HTH_18"/>
    <property type="match status" value="1"/>
</dbReference>
<dbReference type="Pfam" id="PF00072">
    <property type="entry name" value="Response_reg"/>
    <property type="match status" value="1"/>
</dbReference>
<evidence type="ECO:0000256" key="3">
    <source>
        <dbReference type="ARBA" id="ARBA00023163"/>
    </source>
</evidence>
<evidence type="ECO:0000259" key="5">
    <source>
        <dbReference type="PROSITE" id="PS01124"/>
    </source>
</evidence>
<dbReference type="InterPro" id="IPR011006">
    <property type="entry name" value="CheY-like_superfamily"/>
</dbReference>
<dbReference type="GO" id="GO:0000160">
    <property type="term" value="P:phosphorelay signal transduction system"/>
    <property type="evidence" value="ECO:0007669"/>
    <property type="project" value="InterPro"/>
</dbReference>